<dbReference type="InterPro" id="IPR050287">
    <property type="entry name" value="MTA/SAH_deaminase"/>
</dbReference>
<dbReference type="Proteomes" id="UP001597041">
    <property type="component" value="Unassembled WGS sequence"/>
</dbReference>
<dbReference type="EMBL" id="JBHTKK010000001">
    <property type="protein sequence ID" value="MFD1064770.1"/>
    <property type="molecule type" value="Genomic_DNA"/>
</dbReference>
<evidence type="ECO:0000259" key="2">
    <source>
        <dbReference type="Pfam" id="PF01979"/>
    </source>
</evidence>
<dbReference type="CDD" id="cd01298">
    <property type="entry name" value="ATZ_TRZ_like"/>
    <property type="match status" value="1"/>
</dbReference>
<keyword evidence="1" id="KW-0378">Hydrolase</keyword>
<dbReference type="RefSeq" id="WP_379590235.1">
    <property type="nucleotide sequence ID" value="NZ_JBHTKK010000001.1"/>
</dbReference>
<dbReference type="SUPFAM" id="SSF51556">
    <property type="entry name" value="Metallo-dependent hydrolases"/>
    <property type="match status" value="1"/>
</dbReference>
<dbReference type="InterPro" id="IPR006680">
    <property type="entry name" value="Amidohydro-rel"/>
</dbReference>
<dbReference type="Pfam" id="PF01979">
    <property type="entry name" value="Amidohydro_1"/>
    <property type="match status" value="1"/>
</dbReference>
<dbReference type="InterPro" id="IPR011059">
    <property type="entry name" value="Metal-dep_hydrolase_composite"/>
</dbReference>
<dbReference type="Gene3D" id="2.30.40.10">
    <property type="entry name" value="Urease, subunit C, domain 1"/>
    <property type="match status" value="1"/>
</dbReference>
<dbReference type="PANTHER" id="PTHR43794:SF11">
    <property type="entry name" value="AMIDOHYDROLASE-RELATED DOMAIN-CONTAINING PROTEIN"/>
    <property type="match status" value="1"/>
</dbReference>
<reference evidence="4" key="1">
    <citation type="journal article" date="2019" name="Int. J. Syst. Evol. Microbiol.">
        <title>The Global Catalogue of Microorganisms (GCM) 10K type strain sequencing project: providing services to taxonomists for standard genome sequencing and annotation.</title>
        <authorList>
            <consortium name="The Broad Institute Genomics Platform"/>
            <consortium name="The Broad Institute Genome Sequencing Center for Infectious Disease"/>
            <person name="Wu L."/>
            <person name="Ma J."/>
        </authorList>
    </citation>
    <scope>NUCLEOTIDE SEQUENCE [LARGE SCALE GENOMIC DNA]</scope>
    <source>
        <strain evidence="4">CCUG 56608</strain>
    </source>
</reference>
<comment type="caution">
    <text evidence="3">The sequence shown here is derived from an EMBL/GenBank/DDBJ whole genome shotgun (WGS) entry which is preliminary data.</text>
</comment>
<organism evidence="3 4">
    <name type="scientific">Oceanobacillus locisalsi</name>
    <dbReference type="NCBI Taxonomy" id="546107"/>
    <lineage>
        <taxon>Bacteria</taxon>
        <taxon>Bacillati</taxon>
        <taxon>Bacillota</taxon>
        <taxon>Bacilli</taxon>
        <taxon>Bacillales</taxon>
        <taxon>Bacillaceae</taxon>
        <taxon>Oceanobacillus</taxon>
    </lineage>
</organism>
<dbReference type="PANTHER" id="PTHR43794">
    <property type="entry name" value="AMINOHYDROLASE SSNA-RELATED"/>
    <property type="match status" value="1"/>
</dbReference>
<keyword evidence="4" id="KW-1185">Reference proteome</keyword>
<accession>A0ABW3NEH2</accession>
<dbReference type="InterPro" id="IPR032466">
    <property type="entry name" value="Metal_Hydrolase"/>
</dbReference>
<name>A0ABW3NEH2_9BACI</name>
<sequence length="443" mass="49233">MKTDLLIKHCSILTSDFEIKHGQNIVIQDQKIIAIEEDNTTQIYQAKEILNGKGKLVMPGLIDAHTHTNQHLLRGRISDEYPMIWTRIMVPFESNLREDDVAISAELSCLEMLKAGTTGFIDAGGSYMHKVAEAVASSGLRGALSCSTMDTGDAIPASMKTTMEENIQRSKNLFDTYHGKADGRIHVWYSLRSLITCTPELIQKVYEMAKADGTGMQTHMNEYPNEISYCLENFQMRPYELLESLGVLDENFLGAHSILLSEHEMELIQQYNSKVVHCPISNAGKGFTKSPGLMQKGVGIGLGTDGAAHSGLSLFDQMKVFKSLMRAFWGVPIFDPVVMPSKNILDMATLGGAKAMLQDEQFGTIEVGKKADMILIDMYQPHIAPTHQLTNTLIESANSKDVADVIVNGQILMKNREVLTLDEERIKYESKKAMDDLIVRAKI</sequence>
<protein>
    <submittedName>
        <fullName evidence="3">Amidohydrolase family protein</fullName>
    </submittedName>
</protein>
<evidence type="ECO:0000313" key="4">
    <source>
        <dbReference type="Proteomes" id="UP001597041"/>
    </source>
</evidence>
<gene>
    <name evidence="3" type="ORF">ACFQ19_01910</name>
</gene>
<feature type="domain" description="Amidohydrolase-related" evidence="2">
    <location>
        <begin position="56"/>
        <end position="411"/>
    </location>
</feature>
<dbReference type="SUPFAM" id="SSF51338">
    <property type="entry name" value="Composite domain of metallo-dependent hydrolases"/>
    <property type="match status" value="1"/>
</dbReference>
<evidence type="ECO:0000256" key="1">
    <source>
        <dbReference type="ARBA" id="ARBA00022801"/>
    </source>
</evidence>
<proteinExistence type="predicted"/>
<dbReference type="Gene3D" id="3.20.20.140">
    <property type="entry name" value="Metal-dependent hydrolases"/>
    <property type="match status" value="1"/>
</dbReference>
<evidence type="ECO:0000313" key="3">
    <source>
        <dbReference type="EMBL" id="MFD1064770.1"/>
    </source>
</evidence>